<accession>A0A6A5UD98</accession>
<dbReference type="AlphaFoldDB" id="A0A6A5UD98"/>
<dbReference type="InterPro" id="IPR036291">
    <property type="entry name" value="NAD(P)-bd_dom_sf"/>
</dbReference>
<dbReference type="GO" id="GO:0016491">
    <property type="term" value="F:oxidoreductase activity"/>
    <property type="evidence" value="ECO:0007669"/>
    <property type="project" value="UniProtKB-KW"/>
</dbReference>
<evidence type="ECO:0000256" key="2">
    <source>
        <dbReference type="ARBA" id="ARBA00023002"/>
    </source>
</evidence>
<comment type="similarity">
    <text evidence="1">Belongs to the short-chain dehydrogenases/reductases (SDR) family.</text>
</comment>
<keyword evidence="4" id="KW-1185">Reference proteome</keyword>
<dbReference type="PANTHER" id="PTHR24320:SF154">
    <property type="entry name" value="OXIDOREDUCTASE, SHORT-CHAIN DEHYDROGENASE_REDUCTASE FAMILY (AFU_ORTHOLOGUE AFUA_2G04560)"/>
    <property type="match status" value="1"/>
</dbReference>
<reference evidence="3" key="1">
    <citation type="journal article" date="2020" name="Stud. Mycol.">
        <title>101 Dothideomycetes genomes: a test case for predicting lifestyles and emergence of pathogens.</title>
        <authorList>
            <person name="Haridas S."/>
            <person name="Albert R."/>
            <person name="Binder M."/>
            <person name="Bloem J."/>
            <person name="Labutti K."/>
            <person name="Salamov A."/>
            <person name="Andreopoulos B."/>
            <person name="Baker S."/>
            <person name="Barry K."/>
            <person name="Bills G."/>
            <person name="Bluhm B."/>
            <person name="Cannon C."/>
            <person name="Castanera R."/>
            <person name="Culley D."/>
            <person name="Daum C."/>
            <person name="Ezra D."/>
            <person name="Gonzalez J."/>
            <person name="Henrissat B."/>
            <person name="Kuo A."/>
            <person name="Liang C."/>
            <person name="Lipzen A."/>
            <person name="Lutzoni F."/>
            <person name="Magnuson J."/>
            <person name="Mondo S."/>
            <person name="Nolan M."/>
            <person name="Ohm R."/>
            <person name="Pangilinan J."/>
            <person name="Park H.-J."/>
            <person name="Ramirez L."/>
            <person name="Alfaro M."/>
            <person name="Sun H."/>
            <person name="Tritt A."/>
            <person name="Yoshinaga Y."/>
            <person name="Zwiers L.-H."/>
            <person name="Turgeon B."/>
            <person name="Goodwin S."/>
            <person name="Spatafora J."/>
            <person name="Crous P."/>
            <person name="Grigoriev I."/>
        </authorList>
    </citation>
    <scope>NUCLEOTIDE SEQUENCE</scope>
    <source>
        <strain evidence="3">CBS 675.92</strain>
    </source>
</reference>
<dbReference type="OrthoDB" id="191139at2759"/>
<dbReference type="Proteomes" id="UP000800035">
    <property type="component" value="Unassembled WGS sequence"/>
</dbReference>
<protein>
    <submittedName>
        <fullName evidence="3">NAD(P)-binding protein</fullName>
    </submittedName>
</protein>
<evidence type="ECO:0000313" key="4">
    <source>
        <dbReference type="Proteomes" id="UP000800035"/>
    </source>
</evidence>
<name>A0A6A5UD98_9PLEO</name>
<gene>
    <name evidence="3" type="ORF">CC80DRAFT_523155</name>
</gene>
<dbReference type="InterPro" id="IPR002347">
    <property type="entry name" value="SDR_fam"/>
</dbReference>
<dbReference type="EMBL" id="ML976982">
    <property type="protein sequence ID" value="KAF1960886.1"/>
    <property type="molecule type" value="Genomic_DNA"/>
</dbReference>
<dbReference type="SUPFAM" id="SSF51735">
    <property type="entry name" value="NAD(P)-binding Rossmann-fold domains"/>
    <property type="match status" value="1"/>
</dbReference>
<organism evidence="3 4">
    <name type="scientific">Byssothecium circinans</name>
    <dbReference type="NCBI Taxonomy" id="147558"/>
    <lineage>
        <taxon>Eukaryota</taxon>
        <taxon>Fungi</taxon>
        <taxon>Dikarya</taxon>
        <taxon>Ascomycota</taxon>
        <taxon>Pezizomycotina</taxon>
        <taxon>Dothideomycetes</taxon>
        <taxon>Pleosporomycetidae</taxon>
        <taxon>Pleosporales</taxon>
        <taxon>Massarineae</taxon>
        <taxon>Massarinaceae</taxon>
        <taxon>Byssothecium</taxon>
    </lineage>
</organism>
<dbReference type="PANTHER" id="PTHR24320">
    <property type="entry name" value="RETINOL DEHYDROGENASE"/>
    <property type="match status" value="1"/>
</dbReference>
<evidence type="ECO:0000313" key="3">
    <source>
        <dbReference type="EMBL" id="KAF1960886.1"/>
    </source>
</evidence>
<evidence type="ECO:0000256" key="1">
    <source>
        <dbReference type="ARBA" id="ARBA00006484"/>
    </source>
</evidence>
<proteinExistence type="inferred from homology"/>
<keyword evidence="2" id="KW-0560">Oxidoreductase</keyword>
<dbReference type="Gene3D" id="3.40.50.720">
    <property type="entry name" value="NAD(P)-binding Rossmann-like Domain"/>
    <property type="match status" value="1"/>
</dbReference>
<dbReference type="Pfam" id="PF00106">
    <property type="entry name" value="adh_short"/>
    <property type="match status" value="1"/>
</dbReference>
<sequence>MKTFEAHADFNPEKDVPSLEGKVIFITGAGETAISSIRETHPDASLSSIPMDLTSMASVKESVTANFTHTRLDILLLNAGIMNVGPTLSPDGYEIQFATNHLGHAMLTQCLLPTLLSTAALPNSDITSISLHPGLVKTDLVGSQSTLTRWLISGGSWIQGVKLLEPEQGCWNSVYCAAVAKKEDLKNGGFYYPVGADITDTLTKVAKDEKLAAQLWEWTQGVLAKF</sequence>